<dbReference type="InterPro" id="IPR002826">
    <property type="entry name" value="MptE-like"/>
</dbReference>
<reference evidence="2 3" key="1">
    <citation type="submission" date="2019-09" db="EMBL/GenBank/DDBJ databases">
        <authorList>
            <person name="Valk L.C."/>
        </authorList>
    </citation>
    <scope>NUCLEOTIDE SEQUENCE [LARGE SCALE GENOMIC DNA]</scope>
    <source>
        <strain evidence="2">GalUA</strain>
    </source>
</reference>
<organism evidence="2 3">
    <name type="scientific">Candidatus Galacturonatibacter soehngenii</name>
    <dbReference type="NCBI Taxonomy" id="2307010"/>
    <lineage>
        <taxon>Bacteria</taxon>
        <taxon>Bacillati</taxon>
        <taxon>Bacillota</taxon>
        <taxon>Clostridia</taxon>
        <taxon>Lachnospirales</taxon>
        <taxon>Lachnospiraceae</taxon>
        <taxon>Candidatus Galacturonatibacter</taxon>
    </lineage>
</organism>
<keyword evidence="2" id="KW-0808">Transferase</keyword>
<dbReference type="GO" id="GO:0016740">
    <property type="term" value="F:transferase activity"/>
    <property type="evidence" value="ECO:0007669"/>
    <property type="project" value="UniProtKB-KW"/>
</dbReference>
<dbReference type="AlphaFoldDB" id="A0A7V7UCB9"/>
<dbReference type="Pfam" id="PF01973">
    <property type="entry name" value="MptE-like"/>
    <property type="match status" value="1"/>
</dbReference>
<keyword evidence="3" id="KW-1185">Reference proteome</keyword>
<evidence type="ECO:0000259" key="1">
    <source>
        <dbReference type="Pfam" id="PF01973"/>
    </source>
</evidence>
<evidence type="ECO:0000313" key="2">
    <source>
        <dbReference type="EMBL" id="KAB1438645.1"/>
    </source>
</evidence>
<name>A0A7V7UCB9_9FIRM</name>
<dbReference type="EMBL" id="WAGX01000005">
    <property type="protein sequence ID" value="KAB1438645.1"/>
    <property type="molecule type" value="Genomic_DNA"/>
</dbReference>
<accession>A0A7V7UCB9</accession>
<dbReference type="RefSeq" id="WP_151146424.1">
    <property type="nucleotide sequence ID" value="NZ_WAGX01000005.1"/>
</dbReference>
<gene>
    <name evidence="2" type="ORF">F7O84_14045</name>
</gene>
<dbReference type="OrthoDB" id="5291305at2"/>
<comment type="caution">
    <text evidence="2">The sequence shown here is derived from an EMBL/GenBank/DDBJ whole genome shotgun (WGS) entry which is preliminary data.</text>
</comment>
<protein>
    <submittedName>
        <fullName evidence="2">Motility associated factor glycosyltransferase family protein</fullName>
    </submittedName>
</protein>
<evidence type="ECO:0000313" key="3">
    <source>
        <dbReference type="Proteomes" id="UP000461768"/>
    </source>
</evidence>
<dbReference type="PANTHER" id="PTHR41786">
    <property type="entry name" value="MOTILITY ACCESSORY FACTOR MAF"/>
    <property type="match status" value="1"/>
</dbReference>
<dbReference type="Proteomes" id="UP000461768">
    <property type="component" value="Unassembled WGS sequence"/>
</dbReference>
<proteinExistence type="predicted"/>
<feature type="domain" description="6-hydroxymethylpterin diphosphokinase MptE-like" evidence="1">
    <location>
        <begin position="306"/>
        <end position="473"/>
    </location>
</feature>
<reference evidence="2 3" key="2">
    <citation type="submission" date="2020-02" db="EMBL/GenBank/DDBJ databases">
        <title>Candidatus Galacturonibacter soehngenii shows hetero-acetogenic catabolism of galacturonic acid but lacks a canonical carbon monoxide dehydrogenase/acetyl-CoA synthase complex.</title>
        <authorList>
            <person name="Diender M."/>
            <person name="Stouten G.R."/>
            <person name="Petersen J.F."/>
            <person name="Nielsen P.H."/>
            <person name="Dueholm M.S."/>
            <person name="Pronk J.T."/>
            <person name="Van Loosdrecht M.C.M."/>
        </authorList>
    </citation>
    <scope>NUCLEOTIDE SEQUENCE [LARGE SCALE GENOMIC DNA]</scope>
    <source>
        <strain evidence="2">GalUA</strain>
    </source>
</reference>
<sequence length="559" mass="64146">MKKIYNQNKELITKIKHVIYELRRQNHSRGMQLLRFMHVIMTEFLTQVLEHKDYFNEEYVTLDEIYIMELLESITKSQKQNDYHLLADLLELQLLPFLISLQTVIQSKEDVLMLSNHYEQNLLLLEQYDNKLYQLIKDDTSISKRYLPEPTTNGSVTIKVVNEADSFYLTSNNDPQDTARLFADAYYTPRASQYILYGIELLNHANAFIEQKDVFCVEVYESDLDMIKLAVMYGSLHHLSTNRIKIIYDPDLTKLASRTQIPDSDRVLAIHQPSIRTVKKKEIREKFENLFIVDSSIRNQNDWMISNFFSNIKNCDHYVDELFDQFCDKDVYLIAAGPSLDKNIELLREKPQNSIIFAVGTVHKKLENMGIKADYTIITDAKKTLIGQIRGVKKEDFSLILLSTACKELAMVHKGAKYLVCQSGFPEAEKYAKEHNYNLYGTGGSVTTTALDICLRLKAKRVILLGADMAHTDSQTHATGTLGRRNADMEGLIPIQSVDGGIVYTTRVLNMYKEWIEKRIAKEADAKVIDATEGGAFIKGTRICTLKEIIELSSVKDLN</sequence>
<dbReference type="PANTHER" id="PTHR41786:SF1">
    <property type="entry name" value="6-HYDROXYMETHYLPTERIN DIPHOSPHOKINASE MPTE-LIKE DOMAIN-CONTAINING PROTEIN"/>
    <property type="match status" value="1"/>
</dbReference>